<organism evidence="3 4">
    <name type="scientific">Bacillus salitolerans</name>
    <dbReference type="NCBI Taxonomy" id="1437434"/>
    <lineage>
        <taxon>Bacteria</taxon>
        <taxon>Bacillati</taxon>
        <taxon>Bacillota</taxon>
        <taxon>Bacilli</taxon>
        <taxon>Bacillales</taxon>
        <taxon>Bacillaceae</taxon>
        <taxon>Bacillus</taxon>
    </lineage>
</organism>
<name>A0ABW4LR66_9BACI</name>
<reference evidence="4" key="1">
    <citation type="journal article" date="2019" name="Int. J. Syst. Evol. Microbiol.">
        <title>The Global Catalogue of Microorganisms (GCM) 10K type strain sequencing project: providing services to taxonomists for standard genome sequencing and annotation.</title>
        <authorList>
            <consortium name="The Broad Institute Genomics Platform"/>
            <consortium name="The Broad Institute Genome Sequencing Center for Infectious Disease"/>
            <person name="Wu L."/>
            <person name="Ma J."/>
        </authorList>
    </citation>
    <scope>NUCLEOTIDE SEQUENCE [LARGE SCALE GENOMIC DNA]</scope>
    <source>
        <strain evidence="4">CCUG 49339</strain>
    </source>
</reference>
<dbReference type="RefSeq" id="WP_377928859.1">
    <property type="nucleotide sequence ID" value="NZ_JBHUEM010000021.1"/>
</dbReference>
<evidence type="ECO:0000313" key="3">
    <source>
        <dbReference type="EMBL" id="MFD1737640.1"/>
    </source>
</evidence>
<proteinExistence type="predicted"/>
<evidence type="ECO:0000313" key="4">
    <source>
        <dbReference type="Proteomes" id="UP001597214"/>
    </source>
</evidence>
<sequence length="155" mass="18323">MLTHEDRFEKALKTRKILSILLGLFIILGIFFSVVRLPIQMASWFVPFDVSSPTYLPIQSNNHYAKVSLYNRVKMIFENENERVTVWVTSQIGWHNVSSWDEQTRLLDGTTAYYQENEHNQMLSWRINDVEYSIVYEGPSQLSKEEMMEMAMSFR</sequence>
<keyword evidence="4" id="KW-1185">Reference proteome</keyword>
<dbReference type="EMBL" id="JBHUEM010000021">
    <property type="protein sequence ID" value="MFD1737640.1"/>
    <property type="molecule type" value="Genomic_DNA"/>
</dbReference>
<keyword evidence="1" id="KW-0812">Transmembrane</keyword>
<dbReference type="Pfam" id="PF14285">
    <property type="entry name" value="DUF4367"/>
    <property type="match status" value="1"/>
</dbReference>
<keyword evidence="1" id="KW-0472">Membrane</keyword>
<accession>A0ABW4LR66</accession>
<feature type="domain" description="DUF4367" evidence="2">
    <location>
        <begin position="64"/>
        <end position="153"/>
    </location>
</feature>
<dbReference type="InterPro" id="IPR025377">
    <property type="entry name" value="DUF4367"/>
</dbReference>
<gene>
    <name evidence="3" type="ORF">ACFSCX_13920</name>
</gene>
<keyword evidence="1" id="KW-1133">Transmembrane helix</keyword>
<comment type="caution">
    <text evidence="3">The sequence shown here is derived from an EMBL/GenBank/DDBJ whole genome shotgun (WGS) entry which is preliminary data.</text>
</comment>
<feature type="transmembrane region" description="Helical" evidence="1">
    <location>
        <begin position="17"/>
        <end position="39"/>
    </location>
</feature>
<evidence type="ECO:0000256" key="1">
    <source>
        <dbReference type="SAM" id="Phobius"/>
    </source>
</evidence>
<protein>
    <submittedName>
        <fullName evidence="3">DUF4367 domain-containing protein</fullName>
    </submittedName>
</protein>
<evidence type="ECO:0000259" key="2">
    <source>
        <dbReference type="Pfam" id="PF14285"/>
    </source>
</evidence>
<dbReference type="Proteomes" id="UP001597214">
    <property type="component" value="Unassembled WGS sequence"/>
</dbReference>